<proteinExistence type="inferred from homology"/>
<dbReference type="InterPro" id="IPR038591">
    <property type="entry name" value="NolW-like_sf"/>
</dbReference>
<feature type="domain" description="NolW-like" evidence="8">
    <location>
        <begin position="195"/>
        <end position="282"/>
    </location>
</feature>
<dbReference type="PANTHER" id="PTHR30332">
    <property type="entry name" value="PROBABLE GENERAL SECRETION PATHWAY PROTEIN D"/>
    <property type="match status" value="1"/>
</dbReference>
<evidence type="ECO:0000256" key="4">
    <source>
        <dbReference type="RuleBase" id="RU004003"/>
    </source>
</evidence>
<dbReference type="Pfam" id="PF00263">
    <property type="entry name" value="Secretin"/>
    <property type="match status" value="1"/>
</dbReference>
<gene>
    <name evidence="9" type="ordered locus">Marky_1538</name>
</gene>
<evidence type="ECO:0000313" key="10">
    <source>
        <dbReference type="Proteomes" id="UP000007030"/>
    </source>
</evidence>
<dbReference type="PANTHER" id="PTHR30332:SF17">
    <property type="entry name" value="TYPE IV PILIATION SYSTEM PROTEIN DR_0774-RELATED"/>
    <property type="match status" value="1"/>
</dbReference>
<dbReference type="InterPro" id="IPR004846">
    <property type="entry name" value="T2SS/T3SS_dom"/>
</dbReference>
<evidence type="ECO:0000256" key="5">
    <source>
        <dbReference type="RuleBase" id="RU004004"/>
    </source>
</evidence>
<protein>
    <submittedName>
        <fullName evidence="9">Type II and III secretion system protein</fullName>
    </submittedName>
</protein>
<dbReference type="STRING" id="869210.Marky_1538"/>
<dbReference type="EMBL" id="CP002630">
    <property type="protein sequence ID" value="AEB12273.1"/>
    <property type="molecule type" value="Genomic_DNA"/>
</dbReference>
<dbReference type="Gene3D" id="3.30.1370.120">
    <property type="match status" value="1"/>
</dbReference>
<dbReference type="InterPro" id="IPR004845">
    <property type="entry name" value="T2SS_GspD_CS"/>
</dbReference>
<name>F2NQQ9_MARHT</name>
<evidence type="ECO:0000256" key="6">
    <source>
        <dbReference type="SAM" id="SignalP"/>
    </source>
</evidence>
<dbReference type="Proteomes" id="UP000007030">
    <property type="component" value="Chromosome"/>
</dbReference>
<dbReference type="InterPro" id="IPR001775">
    <property type="entry name" value="GspD/PilQ"/>
</dbReference>
<dbReference type="GO" id="GO:0009306">
    <property type="term" value="P:protein secretion"/>
    <property type="evidence" value="ECO:0007669"/>
    <property type="project" value="InterPro"/>
</dbReference>
<organism evidence="9 10">
    <name type="scientific">Marinithermus hydrothermalis (strain DSM 14884 / JCM 11576 / T1)</name>
    <dbReference type="NCBI Taxonomy" id="869210"/>
    <lineage>
        <taxon>Bacteria</taxon>
        <taxon>Thermotogati</taxon>
        <taxon>Deinococcota</taxon>
        <taxon>Deinococci</taxon>
        <taxon>Thermales</taxon>
        <taxon>Thermaceae</taxon>
        <taxon>Marinithermus</taxon>
    </lineage>
</organism>
<keyword evidence="10" id="KW-1185">Reference proteome</keyword>
<dbReference type="InterPro" id="IPR050810">
    <property type="entry name" value="Bact_Secretion_Sys_Channel"/>
</dbReference>
<evidence type="ECO:0000313" key="9">
    <source>
        <dbReference type="EMBL" id="AEB12273.1"/>
    </source>
</evidence>
<evidence type="ECO:0000256" key="3">
    <source>
        <dbReference type="ARBA" id="ARBA00023136"/>
    </source>
</evidence>
<dbReference type="PROSITE" id="PS00875">
    <property type="entry name" value="T2SP_D"/>
    <property type="match status" value="1"/>
</dbReference>
<dbReference type="Pfam" id="PF03958">
    <property type="entry name" value="Secretin_N"/>
    <property type="match status" value="1"/>
</dbReference>
<sequence length="523" mass="56253">MKRLLALMVTVLGLAFAGTLPDAPRFSTPITIQTGPAGDPLEVVLSAAAQSVGLTPVLRDVPTVNVRLALVNKPFRQVWNLLIATYGEGKLDYQLLENDVILVAPTEVIARLRTQETPDAEAQEEPVLRRFYPVPTGDPKQIADFLEQEISGLSVSVVPGQNVLVVRGAEAQQIEVQTLLNQLQKPAEAPPLLQRTFQLSYAKAGELAKVLTEALGAQDVIDRLAGLENVDVSLTPPEDGSPTKPINIVADERTNTLIVTGTAEQIAVVEALIPKLDKPVQQVQLKVRVQEVDSQVFNNLGLKWDSLSGGNLIASVLDNGLNLIFDATRSLASLNIVATLDALEKQNLARRVSDANLIIEDNFGASDEDLRQTGAKGAELKAGAKLLLPIRIGGEIEVREFDVGLTLRLRPQITADRQILLEVFTQTGGDPQSGPEGSILIPQKSTLSKLRIKDGQTVVLGGLIERTVNKSENKVPFLGDIPILGMLFRQTSNEVRDTELLVVITANIVDNAPSAEASATGTP</sequence>
<keyword evidence="2 6" id="KW-0732">Signal</keyword>
<evidence type="ECO:0000259" key="8">
    <source>
        <dbReference type="Pfam" id="PF03958"/>
    </source>
</evidence>
<comment type="subcellular location">
    <subcellularLocation>
        <location evidence="5">Cell outer membrane</location>
    </subcellularLocation>
    <subcellularLocation>
        <location evidence="1">Membrane</location>
    </subcellularLocation>
</comment>
<dbReference type="InterPro" id="IPR005644">
    <property type="entry name" value="NolW-like"/>
</dbReference>
<evidence type="ECO:0000259" key="7">
    <source>
        <dbReference type="Pfam" id="PF00263"/>
    </source>
</evidence>
<keyword evidence="5" id="KW-0813">Transport</keyword>
<dbReference type="eggNOG" id="COG1450">
    <property type="taxonomic scope" value="Bacteria"/>
</dbReference>
<dbReference type="RefSeq" id="WP_013704320.1">
    <property type="nucleotide sequence ID" value="NC_015387.1"/>
</dbReference>
<dbReference type="AlphaFoldDB" id="F2NQQ9"/>
<comment type="similarity">
    <text evidence="4">Belongs to the bacterial secretin family.</text>
</comment>
<keyword evidence="3" id="KW-0472">Membrane</keyword>
<dbReference type="GO" id="GO:0009279">
    <property type="term" value="C:cell outer membrane"/>
    <property type="evidence" value="ECO:0007669"/>
    <property type="project" value="UniProtKB-SubCell"/>
</dbReference>
<dbReference type="KEGG" id="mhd:Marky_1538"/>
<dbReference type="PRINTS" id="PR00811">
    <property type="entry name" value="BCTERIALGSPD"/>
</dbReference>
<evidence type="ECO:0000256" key="2">
    <source>
        <dbReference type="ARBA" id="ARBA00022729"/>
    </source>
</evidence>
<dbReference type="GO" id="GO:0015627">
    <property type="term" value="C:type II protein secretion system complex"/>
    <property type="evidence" value="ECO:0007669"/>
    <property type="project" value="TreeGrafter"/>
</dbReference>
<dbReference type="HOGENOM" id="CLU_020525_0_0_0"/>
<feature type="signal peptide" evidence="6">
    <location>
        <begin position="1"/>
        <end position="17"/>
    </location>
</feature>
<reference evidence="9 10" key="1">
    <citation type="journal article" date="2012" name="Stand. Genomic Sci.">
        <title>Complete genome sequence of the aerobic, heterotroph Marinithermus hydrothermalis type strain (T1(T)) from a deep-sea hydrothermal vent chimney.</title>
        <authorList>
            <person name="Copeland A."/>
            <person name="Gu W."/>
            <person name="Yasawong M."/>
            <person name="Lapidus A."/>
            <person name="Lucas S."/>
            <person name="Deshpande S."/>
            <person name="Pagani I."/>
            <person name="Tapia R."/>
            <person name="Cheng J.F."/>
            <person name="Goodwin L.A."/>
            <person name="Pitluck S."/>
            <person name="Liolios K."/>
            <person name="Ivanova N."/>
            <person name="Mavromatis K."/>
            <person name="Mikhailova N."/>
            <person name="Pati A."/>
            <person name="Chen A."/>
            <person name="Palaniappan K."/>
            <person name="Land M."/>
            <person name="Pan C."/>
            <person name="Brambilla E.M."/>
            <person name="Rohde M."/>
            <person name="Tindall B.J."/>
            <person name="Sikorski J."/>
            <person name="Goker M."/>
            <person name="Detter J.C."/>
            <person name="Bristow J."/>
            <person name="Eisen J.A."/>
            <person name="Markowitz V."/>
            <person name="Hugenholtz P."/>
            <person name="Kyrpides N.C."/>
            <person name="Klenk H.P."/>
            <person name="Woyke T."/>
        </authorList>
    </citation>
    <scope>NUCLEOTIDE SEQUENCE [LARGE SCALE GENOMIC DNA]</scope>
    <source>
        <strain evidence="10">DSM 14884 / JCM 11576 / T1</strain>
    </source>
</reference>
<accession>F2NQQ9</accession>
<dbReference type="OrthoDB" id="9775455at2"/>
<feature type="chain" id="PRO_5003282781" evidence="6">
    <location>
        <begin position="18"/>
        <end position="523"/>
    </location>
</feature>
<feature type="domain" description="Type II/III secretion system secretin-like" evidence="7">
    <location>
        <begin position="342"/>
        <end position="510"/>
    </location>
</feature>
<evidence type="ECO:0000256" key="1">
    <source>
        <dbReference type="ARBA" id="ARBA00004370"/>
    </source>
</evidence>